<feature type="domain" description="COG4 transport protein middle alpha-helical bundle" evidence="2">
    <location>
        <begin position="148"/>
        <end position="469"/>
    </location>
</feature>
<dbReference type="OrthoDB" id="47059at2759"/>
<name>A0A9W6ZW85_9STRA</name>
<dbReference type="Pfam" id="PF08318">
    <property type="entry name" value="COG4_m"/>
    <property type="match status" value="1"/>
</dbReference>
<gene>
    <name evidence="3" type="ORF">TrLO_g11418</name>
</gene>
<dbReference type="SMART" id="SM00762">
    <property type="entry name" value="Cog4"/>
    <property type="match status" value="1"/>
</dbReference>
<evidence type="ECO:0000313" key="4">
    <source>
        <dbReference type="Proteomes" id="UP001165122"/>
    </source>
</evidence>
<dbReference type="PANTHER" id="PTHR24016">
    <property type="entry name" value="CONSERVED OLIGOMERIC GOLGI COMPLEX SUBUNIT 4"/>
    <property type="match status" value="1"/>
</dbReference>
<sequence>MEDKMLEALQKREELSKQFFELLNAPIECSTAPSEWSNDFKEIEAATVPIAKALKTLLTVTAPESNQLKQLDTQLDNVDADIKLHQQITQLKSYSSDCVASFKKGDYANATTKCVLFSKLFRTSTQEGEEKKAKVVQMVGAQTVALQEKTKASLVELLLKDYNAGIEAANLQDICRVVPLLGDLDLATESVGLYLKYVKSLLVDSLDEASNSEETTSQKIAQVFNAAATVLRHHLPMVSQALGAAEGDRGLLQLVHLEAERRVLKLIQDIVGDLEDLKTVATIVPNLEDDLASWGRGEESTNEQGLDLEEVDKACEECACLIQYIQGYDTFVKHCCSEVERASALRARSRSNTTETTENLPNPPSTPILPKTELEEAAIELGAILSGGEQALLLASIHLVLVSPTKYEPYDENPRAQCSNYIEEIFYAAQKSALRAVASGHEMSTCVVLNTCSNSLTLVMREALKGKRTSKATQLLAGSRDVATAALENVADVASNFNNLRRGRGVGGATHEDDKTKEKERKLAEAGAAFNDYAQAVQYFGRMQEVLMEEIENGEQDAINPEGQLASSVKQFKISKAQLEDEDPLFDLAAELGNNVRAIVDRVGETDACDYDIDEQGYERFESTGGWLGAIMEELEKVVGGVVVWLGRDLGARIWNRVLDELMKRIEILLRKKRLSEYGCLQLDTEVRRLGTWARSYATGERGLTGLDRLKQISKLVNALDFEDVRIMVSESGWRLKKSEVHGYLQLKIEAFAGIDLERLIKTLRFKR</sequence>
<accession>A0A9W6ZW85</accession>
<dbReference type="Gene3D" id="1.20.58.1970">
    <property type="match status" value="1"/>
</dbReference>
<organism evidence="3 4">
    <name type="scientific">Triparma laevis f. longispina</name>
    <dbReference type="NCBI Taxonomy" id="1714387"/>
    <lineage>
        <taxon>Eukaryota</taxon>
        <taxon>Sar</taxon>
        <taxon>Stramenopiles</taxon>
        <taxon>Ochrophyta</taxon>
        <taxon>Bolidophyceae</taxon>
        <taxon>Parmales</taxon>
        <taxon>Triparmaceae</taxon>
        <taxon>Triparma</taxon>
    </lineage>
</organism>
<evidence type="ECO:0000256" key="1">
    <source>
        <dbReference type="SAM" id="MobiDB-lite"/>
    </source>
</evidence>
<dbReference type="InterPro" id="IPR048684">
    <property type="entry name" value="COG4_C"/>
</dbReference>
<dbReference type="Pfam" id="PF20662">
    <property type="entry name" value="COG4_C"/>
    <property type="match status" value="1"/>
</dbReference>
<dbReference type="InterPro" id="IPR048682">
    <property type="entry name" value="COG4"/>
</dbReference>
<dbReference type="Proteomes" id="UP001165122">
    <property type="component" value="Unassembled WGS sequence"/>
</dbReference>
<proteinExistence type="predicted"/>
<dbReference type="InterPro" id="IPR013167">
    <property type="entry name" value="COG4_M"/>
</dbReference>
<keyword evidence="4" id="KW-1185">Reference proteome</keyword>
<evidence type="ECO:0000259" key="2">
    <source>
        <dbReference type="SMART" id="SM00762"/>
    </source>
</evidence>
<comment type="caution">
    <text evidence="3">The sequence shown here is derived from an EMBL/GenBank/DDBJ whole genome shotgun (WGS) entry which is preliminary data.</text>
</comment>
<dbReference type="EMBL" id="BRXW01000459">
    <property type="protein sequence ID" value="GMH57040.1"/>
    <property type="molecule type" value="Genomic_DNA"/>
</dbReference>
<dbReference type="PANTHER" id="PTHR24016:SF0">
    <property type="entry name" value="CONSERVED OLIGOMERIC GOLGI COMPLEX SUBUNIT 4"/>
    <property type="match status" value="1"/>
</dbReference>
<dbReference type="AlphaFoldDB" id="A0A9W6ZW85"/>
<feature type="compositionally biased region" description="Low complexity" evidence="1">
    <location>
        <begin position="346"/>
        <end position="360"/>
    </location>
</feature>
<reference evidence="4" key="1">
    <citation type="journal article" date="2023" name="Commun. Biol.">
        <title>Genome analysis of Parmales, the sister group of diatoms, reveals the evolutionary specialization of diatoms from phago-mixotrophs to photoautotrophs.</title>
        <authorList>
            <person name="Ban H."/>
            <person name="Sato S."/>
            <person name="Yoshikawa S."/>
            <person name="Yamada K."/>
            <person name="Nakamura Y."/>
            <person name="Ichinomiya M."/>
            <person name="Sato N."/>
            <person name="Blanc-Mathieu R."/>
            <person name="Endo H."/>
            <person name="Kuwata A."/>
            <person name="Ogata H."/>
        </authorList>
    </citation>
    <scope>NUCLEOTIDE SEQUENCE [LARGE SCALE GENOMIC DNA]</scope>
    <source>
        <strain evidence="4">NIES 3700</strain>
    </source>
</reference>
<protein>
    <recommendedName>
        <fullName evidence="2">COG4 transport protein middle alpha-helical bundle domain-containing protein</fullName>
    </recommendedName>
</protein>
<evidence type="ECO:0000313" key="3">
    <source>
        <dbReference type="EMBL" id="GMH57040.1"/>
    </source>
</evidence>
<feature type="region of interest" description="Disordered" evidence="1">
    <location>
        <begin position="346"/>
        <end position="368"/>
    </location>
</feature>